<dbReference type="PIRSF" id="PIRSF039117">
    <property type="entry name" value="KaiC"/>
    <property type="match status" value="1"/>
</dbReference>
<dbReference type="Pfam" id="PF06745">
    <property type="entry name" value="ATPase"/>
    <property type="match status" value="2"/>
</dbReference>
<gene>
    <name evidence="8" type="primary">kaiC</name>
    <name evidence="8" type="ORF">FSW04_21265</name>
</gene>
<keyword evidence="3" id="KW-0808">Transferase</keyword>
<dbReference type="PANTHER" id="PTHR42926">
    <property type="match status" value="1"/>
</dbReference>
<keyword evidence="4" id="KW-0677">Repeat</keyword>
<evidence type="ECO:0000313" key="9">
    <source>
        <dbReference type="Proteomes" id="UP000321805"/>
    </source>
</evidence>
<evidence type="ECO:0000256" key="2">
    <source>
        <dbReference type="ARBA" id="ARBA00022553"/>
    </source>
</evidence>
<dbReference type="InterPro" id="IPR030665">
    <property type="entry name" value="KaiC"/>
</dbReference>
<evidence type="ECO:0000256" key="1">
    <source>
        <dbReference type="ARBA" id="ARBA00012513"/>
    </source>
</evidence>
<dbReference type="KEGG" id="bsol:FSW04_21265"/>
<name>A0A5B8U9L0_9ACTN</name>
<dbReference type="EMBL" id="CP042430">
    <property type="protein sequence ID" value="QEC49846.1"/>
    <property type="molecule type" value="Genomic_DNA"/>
</dbReference>
<accession>A0A5B8U9L0</accession>
<keyword evidence="5" id="KW-0418">Kinase</keyword>
<dbReference type="PROSITE" id="PS51146">
    <property type="entry name" value="KAIC"/>
    <property type="match status" value="2"/>
</dbReference>
<dbReference type="AlphaFoldDB" id="A0A5B8U9L0"/>
<dbReference type="InterPro" id="IPR014774">
    <property type="entry name" value="KaiC-like_dom"/>
</dbReference>
<dbReference type="Proteomes" id="UP000321805">
    <property type="component" value="Chromosome"/>
</dbReference>
<evidence type="ECO:0000256" key="6">
    <source>
        <dbReference type="ARBA" id="ARBA00022801"/>
    </source>
</evidence>
<dbReference type="NCBIfam" id="NF006799">
    <property type="entry name" value="PRK09302.1"/>
    <property type="match status" value="1"/>
</dbReference>
<organism evidence="8 9">
    <name type="scientific">Baekduia soli</name>
    <dbReference type="NCBI Taxonomy" id="496014"/>
    <lineage>
        <taxon>Bacteria</taxon>
        <taxon>Bacillati</taxon>
        <taxon>Actinomycetota</taxon>
        <taxon>Thermoleophilia</taxon>
        <taxon>Solirubrobacterales</taxon>
        <taxon>Baekduiaceae</taxon>
        <taxon>Baekduia</taxon>
    </lineage>
</organism>
<keyword evidence="9" id="KW-1185">Reference proteome</keyword>
<proteinExistence type="predicted"/>
<keyword evidence="2" id="KW-0597">Phosphoprotein</keyword>
<evidence type="ECO:0000256" key="4">
    <source>
        <dbReference type="ARBA" id="ARBA00022737"/>
    </source>
</evidence>
<evidence type="ECO:0000313" key="8">
    <source>
        <dbReference type="EMBL" id="QEC49846.1"/>
    </source>
</evidence>
<dbReference type="SUPFAM" id="SSF52540">
    <property type="entry name" value="P-loop containing nucleoside triphosphate hydrolases"/>
    <property type="match status" value="2"/>
</dbReference>
<dbReference type="InterPro" id="IPR010624">
    <property type="entry name" value="KaiC_dom"/>
</dbReference>
<evidence type="ECO:0000256" key="3">
    <source>
        <dbReference type="ARBA" id="ARBA00022679"/>
    </source>
</evidence>
<dbReference type="RefSeq" id="WP_146922211.1">
    <property type="nucleotide sequence ID" value="NZ_CP042430.1"/>
</dbReference>
<keyword evidence="6" id="KW-0378">Hydrolase</keyword>
<evidence type="ECO:0000259" key="7">
    <source>
        <dbReference type="PROSITE" id="PS51146"/>
    </source>
</evidence>
<sequence length="487" mass="52826">MSTEPIEVGRVASGVEGLDPVTGGGLPHRRLTLVSGTAGSGKTLLAVQFLAAGILDHDEPGVFVTFEERPSEIARNFRSLGWDVERWERDGAWTFVDASPDLEPETVVSGDYDLSSLVLRVRHAVQRSGAARVAIDSTGALVDQFGNAQVARRALFQIGTELQRLGVTAVMTAERPDDYGAVTRFGFEEFVADNVVILRNALADEKRRRTVEVLKLRGGAHLKGEHLFTIRPGRGMIVVPQEVLSFGYASSHQRLGSGVPELDRMCGGGLLARSLVLVSGPTGVGKSLLASHFAAGGALDGQRGLLFSFEESRDQLARNAAAWGIDFDALEADGRMRVVAQAPEAASLEDHLLHLKQVMAEFAPDRIAIDSLTALRRVATVKSFREYLLGLSFHIKEQSLLGLMTATSREPSGLDLSGDLHMSTVSDAIIVMQYVADHGRVGRAINVMKVRGSDHDKDIREFLIDDTGMHIAGRLDLRNWHVLPEVS</sequence>
<protein>
    <recommendedName>
        <fullName evidence="1">non-specific serine/threonine protein kinase</fullName>
        <ecNumber evidence="1">2.7.11.1</ecNumber>
    </recommendedName>
</protein>
<feature type="domain" description="KaiC" evidence="7">
    <location>
        <begin position="253"/>
        <end position="487"/>
    </location>
</feature>
<reference evidence="8 9" key="1">
    <citation type="journal article" date="2018" name="J. Microbiol.">
        <title>Baekduia soli gen. nov., sp. nov., a novel bacterium isolated from the soil of Baekdu Mountain and proposal of a novel family name, Baekduiaceae fam. nov.</title>
        <authorList>
            <person name="An D.S."/>
            <person name="Siddiqi M.Z."/>
            <person name="Kim K.H."/>
            <person name="Yu H.S."/>
            <person name="Im W.T."/>
        </authorList>
    </citation>
    <scope>NUCLEOTIDE SEQUENCE [LARGE SCALE GENOMIC DNA]</scope>
    <source>
        <strain evidence="8 9">BR7-21</strain>
    </source>
</reference>
<dbReference type="GO" id="GO:0004674">
    <property type="term" value="F:protein serine/threonine kinase activity"/>
    <property type="evidence" value="ECO:0007669"/>
    <property type="project" value="UniProtKB-EC"/>
</dbReference>
<dbReference type="Gene3D" id="3.40.50.300">
    <property type="entry name" value="P-loop containing nucleotide triphosphate hydrolases"/>
    <property type="match status" value="2"/>
</dbReference>
<dbReference type="PANTHER" id="PTHR42926:SF1">
    <property type="entry name" value="CIRCADIAN CLOCK OSCILLATOR PROTEIN KAIC 1"/>
    <property type="match status" value="1"/>
</dbReference>
<dbReference type="InterPro" id="IPR027417">
    <property type="entry name" value="P-loop_NTPase"/>
</dbReference>
<evidence type="ECO:0000256" key="5">
    <source>
        <dbReference type="ARBA" id="ARBA00022777"/>
    </source>
</evidence>
<dbReference type="GO" id="GO:0016787">
    <property type="term" value="F:hydrolase activity"/>
    <property type="evidence" value="ECO:0007669"/>
    <property type="project" value="UniProtKB-KW"/>
</dbReference>
<dbReference type="InterPro" id="IPR051347">
    <property type="entry name" value="Circadian_clock_KaiC-rel"/>
</dbReference>
<dbReference type="EC" id="2.7.11.1" evidence="1"/>
<feature type="domain" description="KaiC" evidence="7">
    <location>
        <begin position="9"/>
        <end position="252"/>
    </location>
</feature>
<dbReference type="OrthoDB" id="9783783at2"/>
<dbReference type="GO" id="GO:0005524">
    <property type="term" value="F:ATP binding"/>
    <property type="evidence" value="ECO:0007669"/>
    <property type="project" value="InterPro"/>
</dbReference>